<dbReference type="SMART" id="SM00862">
    <property type="entry name" value="Trans_reg_C"/>
    <property type="match status" value="1"/>
</dbReference>
<name>A0AAE9Z580_9GAMM</name>
<dbReference type="CDD" id="cd00383">
    <property type="entry name" value="trans_reg_C"/>
    <property type="match status" value="1"/>
</dbReference>
<dbReference type="AlphaFoldDB" id="A0AAE9Z580"/>
<keyword evidence="2 3" id="KW-0238">DNA-binding</keyword>
<dbReference type="InterPro" id="IPR011659">
    <property type="entry name" value="WD40"/>
</dbReference>
<organism evidence="6 7">
    <name type="scientific">Thalassomonas viridans</name>
    <dbReference type="NCBI Taxonomy" id="137584"/>
    <lineage>
        <taxon>Bacteria</taxon>
        <taxon>Pseudomonadati</taxon>
        <taxon>Pseudomonadota</taxon>
        <taxon>Gammaproteobacteria</taxon>
        <taxon>Alteromonadales</taxon>
        <taxon>Colwelliaceae</taxon>
        <taxon>Thalassomonas</taxon>
    </lineage>
</organism>
<gene>
    <name evidence="6" type="ORF">SG34_008265</name>
</gene>
<dbReference type="GO" id="GO:0003677">
    <property type="term" value="F:DNA binding"/>
    <property type="evidence" value="ECO:0007669"/>
    <property type="project" value="UniProtKB-UniRule"/>
</dbReference>
<evidence type="ECO:0000256" key="1">
    <source>
        <dbReference type="ARBA" id="ARBA00009820"/>
    </source>
</evidence>
<dbReference type="InterPro" id="IPR016032">
    <property type="entry name" value="Sig_transdc_resp-reg_C-effctor"/>
</dbReference>
<dbReference type="InterPro" id="IPR036388">
    <property type="entry name" value="WH-like_DNA-bd_sf"/>
</dbReference>
<dbReference type="GO" id="GO:0006355">
    <property type="term" value="P:regulation of DNA-templated transcription"/>
    <property type="evidence" value="ECO:0007669"/>
    <property type="project" value="InterPro"/>
</dbReference>
<dbReference type="PROSITE" id="PS51755">
    <property type="entry name" value="OMPR_PHOB"/>
    <property type="match status" value="1"/>
</dbReference>
<keyword evidence="4" id="KW-0812">Transmembrane</keyword>
<dbReference type="Pfam" id="PF07676">
    <property type="entry name" value="PD40"/>
    <property type="match status" value="1"/>
</dbReference>
<dbReference type="EMBL" id="CP059733">
    <property type="protein sequence ID" value="WDE06880.1"/>
    <property type="molecule type" value="Genomic_DNA"/>
</dbReference>
<evidence type="ECO:0000256" key="3">
    <source>
        <dbReference type="PROSITE-ProRule" id="PRU01091"/>
    </source>
</evidence>
<keyword evidence="4" id="KW-1133">Transmembrane helix</keyword>
<accession>A0AAE9Z580</accession>
<dbReference type="SUPFAM" id="SSF82171">
    <property type="entry name" value="DPP6 N-terminal domain-like"/>
    <property type="match status" value="2"/>
</dbReference>
<evidence type="ECO:0000313" key="7">
    <source>
        <dbReference type="Proteomes" id="UP000032352"/>
    </source>
</evidence>
<feature type="domain" description="OmpR/PhoB-type" evidence="5">
    <location>
        <begin position="4"/>
        <end position="101"/>
    </location>
</feature>
<dbReference type="InterPro" id="IPR001867">
    <property type="entry name" value="OmpR/PhoB-type_DNA-bd"/>
</dbReference>
<dbReference type="Pfam" id="PF00486">
    <property type="entry name" value="Trans_reg_C"/>
    <property type="match status" value="1"/>
</dbReference>
<feature type="DNA-binding region" description="OmpR/PhoB-type" evidence="3">
    <location>
        <begin position="4"/>
        <end position="101"/>
    </location>
</feature>
<keyword evidence="4" id="KW-0472">Membrane</keyword>
<dbReference type="KEGG" id="tvd:SG34_008265"/>
<dbReference type="Gene3D" id="1.10.10.10">
    <property type="entry name" value="Winged helix-like DNA-binding domain superfamily/Winged helix DNA-binding domain"/>
    <property type="match status" value="1"/>
</dbReference>
<feature type="transmembrane region" description="Helical" evidence="4">
    <location>
        <begin position="207"/>
        <end position="226"/>
    </location>
</feature>
<dbReference type="GO" id="GO:0000160">
    <property type="term" value="P:phosphorelay signal transduction system"/>
    <property type="evidence" value="ECO:0007669"/>
    <property type="project" value="InterPro"/>
</dbReference>
<dbReference type="PANTHER" id="PTHR36842:SF1">
    <property type="entry name" value="PROTEIN TOLB"/>
    <property type="match status" value="1"/>
</dbReference>
<comment type="similarity">
    <text evidence="1">Belongs to the TolB family.</text>
</comment>
<reference evidence="6 7" key="2">
    <citation type="journal article" date="2022" name="Mar. Drugs">
        <title>Bioassay-Guided Fractionation Leads to the Detection of Cholic Acid Generated by the Rare Thalassomonas sp.</title>
        <authorList>
            <person name="Pheiffer F."/>
            <person name="Schneider Y.K."/>
            <person name="Hansen E.H."/>
            <person name="Andersen J.H."/>
            <person name="Isaksson J."/>
            <person name="Busche T."/>
            <person name="R C."/>
            <person name="Kalinowski J."/>
            <person name="Zyl L.V."/>
            <person name="Trindade M."/>
        </authorList>
    </citation>
    <scope>NUCLEOTIDE SEQUENCE [LARGE SCALE GENOMIC DNA]</scope>
    <source>
        <strain evidence="6 7">XOM25</strain>
    </source>
</reference>
<sequence length="782" mass="88980">MENTKLIRLNQWILDPLENHLIKEDNTFVPLEAKYVKLLVFLAESLPQVISREQLMQEVWDNRCIEYTTISSAISRLRKILGGERDDFIKTHLKRGYSLTCRVEYLSRTELLTTNTPPAANANHVQKGEETKQEFIAKADQQADEYLVDESIKPVEQEEAQDKTSEVLVTVDANNTVSNQTDNDSITGLVVKNISNKPKRRLLTKPFYKLYSLLATLILVIVLWQLTQPVTPSPKILTKHDVPEEPLTYLEGWEYAPSLSPDKALLAFTHQADHASSPRIVIQDIQTKQSIALEPGSISPYWSPSGNELFYMSMIQDNCTIKKVSIKRTLATSNSKEIIQCNPYLPYMTNTGIAVSPDLNWLYYTSADNDKPPALIKRYHLKSHYVETITAPPGKYQGDAGLRLSPDGTKLAFKRYADDHSESIMLLELNTGETNSLLNKSTLANQIAWSPFGTHVFYLEEREKILSAINVYTGENTSLYQYESDAAYPLVYSDTEILLTFGFGNIADINLLNLGNNKLSSPWVSSSFRDHSAALYKLNNTERIAFSSTRSGNRQIWLKEGDQLQQLTNFKDKAYIYQSSFSADGENILFIRDDKLYVLNIPTKQVQTVFHPNETVKNITWLCHSNDNILTTVLENGNWYLDQINIHTQTAKRLASGITSIHSQCGNNGSERYFASTTGSKGIYQLDDNWEFNNKYHYFPDVHFDYNLDWAVGNDAIYRITLKKEVIKVDFATGERQKVDIGNTNTLFITIHHNSLLMNDYKTANTYIGKITISDLNRRLSK</sequence>
<dbReference type="RefSeq" id="WP_044839321.1">
    <property type="nucleotide sequence ID" value="NZ_CP059733.1"/>
</dbReference>
<dbReference type="Proteomes" id="UP000032352">
    <property type="component" value="Chromosome"/>
</dbReference>
<dbReference type="InterPro" id="IPR011042">
    <property type="entry name" value="6-blade_b-propeller_TolB-like"/>
</dbReference>
<dbReference type="SUPFAM" id="SSF46894">
    <property type="entry name" value="C-terminal effector domain of the bipartite response regulators"/>
    <property type="match status" value="1"/>
</dbReference>
<evidence type="ECO:0000256" key="4">
    <source>
        <dbReference type="SAM" id="Phobius"/>
    </source>
</evidence>
<keyword evidence="7" id="KW-1185">Reference proteome</keyword>
<dbReference type="PANTHER" id="PTHR36842">
    <property type="entry name" value="PROTEIN TOLB HOMOLOG"/>
    <property type="match status" value="1"/>
</dbReference>
<dbReference type="Gene3D" id="2.120.10.30">
    <property type="entry name" value="TolB, C-terminal domain"/>
    <property type="match status" value="3"/>
</dbReference>
<proteinExistence type="inferred from homology"/>
<reference evidence="6 7" key="1">
    <citation type="journal article" date="2015" name="Genome Announc.">
        <title>Draft Genome Sequences of Marine Isolates of Thalassomonas viridans and Thalassomonas actiniarum.</title>
        <authorList>
            <person name="Olonade I."/>
            <person name="van Zyl L.J."/>
            <person name="Trindade M."/>
        </authorList>
    </citation>
    <scope>NUCLEOTIDE SEQUENCE [LARGE SCALE GENOMIC DNA]</scope>
    <source>
        <strain evidence="6 7">XOM25</strain>
    </source>
</reference>
<evidence type="ECO:0000259" key="5">
    <source>
        <dbReference type="PROSITE" id="PS51755"/>
    </source>
</evidence>
<evidence type="ECO:0000313" key="6">
    <source>
        <dbReference type="EMBL" id="WDE06880.1"/>
    </source>
</evidence>
<protein>
    <submittedName>
        <fullName evidence="6">Winged helix-turn-helix domain-containing protein</fullName>
    </submittedName>
</protein>
<evidence type="ECO:0000256" key="2">
    <source>
        <dbReference type="ARBA" id="ARBA00023125"/>
    </source>
</evidence>